<evidence type="ECO:0000313" key="2">
    <source>
        <dbReference type="Proteomes" id="UP000291097"/>
    </source>
</evidence>
<dbReference type="Proteomes" id="UP000291097">
    <property type="component" value="Unassembled WGS sequence"/>
</dbReference>
<accession>A0A482YJF5</accession>
<reference evidence="1 2" key="1">
    <citation type="submission" date="2019-02" db="EMBL/GenBank/DDBJ databases">
        <title>Genomic Encyclopedia of Archaeal and Bacterial Type Strains, Phase II (KMG-II): from individual species to whole genera.</title>
        <authorList>
            <person name="Goeker M."/>
        </authorList>
    </citation>
    <scope>NUCLEOTIDE SEQUENCE [LARGE SCALE GENOMIC DNA]</scope>
    <source>
        <strain evidence="1 2">DSM 18328</strain>
    </source>
</reference>
<comment type="caution">
    <text evidence="1">The sequence shown here is derived from an EMBL/GenBank/DDBJ whole genome shotgun (WGS) entry which is preliminary data.</text>
</comment>
<dbReference type="AlphaFoldDB" id="A0A482YJF5"/>
<name>A0A482YJF5_9EURY</name>
<proteinExistence type="predicted"/>
<sequence length="45" mass="4607">MDDSEPGRRDVLIATSGFLTLAGCTNSAAVESGYGTAYGDTYGSE</sequence>
<dbReference type="OrthoDB" id="202330at2157"/>
<gene>
    <name evidence="1" type="ORF">BDK88_0942</name>
</gene>
<evidence type="ECO:0000313" key="1">
    <source>
        <dbReference type="EMBL" id="RZV12052.1"/>
    </source>
</evidence>
<dbReference type="RefSeq" id="WP_165396907.1">
    <property type="nucleotide sequence ID" value="NZ_SHMP01000003.1"/>
</dbReference>
<organism evidence="1 2">
    <name type="scientific">Natrinema hispanicum</name>
    <dbReference type="NCBI Taxonomy" id="392421"/>
    <lineage>
        <taxon>Archaea</taxon>
        <taxon>Methanobacteriati</taxon>
        <taxon>Methanobacteriota</taxon>
        <taxon>Stenosarchaea group</taxon>
        <taxon>Halobacteria</taxon>
        <taxon>Halobacteriales</taxon>
        <taxon>Natrialbaceae</taxon>
        <taxon>Natrinema</taxon>
    </lineage>
</organism>
<protein>
    <submittedName>
        <fullName evidence="1">Uncharacterized protein</fullName>
    </submittedName>
</protein>
<dbReference type="EMBL" id="SHMP01000003">
    <property type="protein sequence ID" value="RZV12052.1"/>
    <property type="molecule type" value="Genomic_DNA"/>
</dbReference>